<dbReference type="AlphaFoldDB" id="A0AAD4N1X0"/>
<dbReference type="Proteomes" id="UP001201812">
    <property type="component" value="Unassembled WGS sequence"/>
</dbReference>
<gene>
    <name evidence="1" type="ORF">DdX_08269</name>
</gene>
<evidence type="ECO:0000313" key="2">
    <source>
        <dbReference type="Proteomes" id="UP001201812"/>
    </source>
</evidence>
<evidence type="ECO:0000313" key="1">
    <source>
        <dbReference type="EMBL" id="KAI1714992.1"/>
    </source>
</evidence>
<name>A0AAD4N1X0_9BILA</name>
<comment type="caution">
    <text evidence="1">The sequence shown here is derived from an EMBL/GenBank/DDBJ whole genome shotgun (WGS) entry which is preliminary data.</text>
</comment>
<protein>
    <submittedName>
        <fullName evidence="1">Uncharacterized protein</fullName>
    </submittedName>
</protein>
<dbReference type="EMBL" id="JAKKPZ010000012">
    <property type="protein sequence ID" value="KAI1714992.1"/>
    <property type="molecule type" value="Genomic_DNA"/>
</dbReference>
<sequence>MATAYEYERKDLWVFRVEIGDVIVYKVFRRGPSTCNCIYEKELCETGVTLRNGIDWAPRDIRQWELLSMNQLDIFNEVLKSASRDEIDKFRQVNKQWNGWIIALENTLPLKLISQISTDIDGKLYVTVDMEKPKHEIDPVEMAAHFRKSVVSRLQFNIERPIVCSTKREELKPLDVDTSLENLRSLIDLMGCKLMVRKFSYYQSVHTAWTCPQENALMVIQDDEKMITALPRYFELISAVEAKLWFTLDHFNSVMQKPELIDFENMPTEVLLCNQCSISSDLILEFIEKRKSHMDRRRFSLDICFARDDFCKKYFEKFCEASGPQNLFKEMLFGAYFDDYDDFLDVDEYKRTLDFVKNKLPNVQIIEDVRNDQDYHQKKVTAFEHQRSDQWVFRVEISNVIVYRVFKRDQH</sequence>
<reference evidence="1" key="1">
    <citation type="submission" date="2022-01" db="EMBL/GenBank/DDBJ databases">
        <title>Genome Sequence Resource for Two Populations of Ditylenchus destructor, the Migratory Endoparasitic Phytonematode.</title>
        <authorList>
            <person name="Zhang H."/>
            <person name="Lin R."/>
            <person name="Xie B."/>
        </authorList>
    </citation>
    <scope>NUCLEOTIDE SEQUENCE</scope>
    <source>
        <strain evidence="1">BazhouSP</strain>
    </source>
</reference>
<proteinExistence type="predicted"/>
<accession>A0AAD4N1X0</accession>
<organism evidence="1 2">
    <name type="scientific">Ditylenchus destructor</name>
    <dbReference type="NCBI Taxonomy" id="166010"/>
    <lineage>
        <taxon>Eukaryota</taxon>
        <taxon>Metazoa</taxon>
        <taxon>Ecdysozoa</taxon>
        <taxon>Nematoda</taxon>
        <taxon>Chromadorea</taxon>
        <taxon>Rhabditida</taxon>
        <taxon>Tylenchina</taxon>
        <taxon>Tylenchomorpha</taxon>
        <taxon>Sphaerularioidea</taxon>
        <taxon>Anguinidae</taxon>
        <taxon>Anguininae</taxon>
        <taxon>Ditylenchus</taxon>
    </lineage>
</organism>
<keyword evidence="2" id="KW-1185">Reference proteome</keyword>